<dbReference type="Pfam" id="PF00196">
    <property type="entry name" value="GerE"/>
    <property type="match status" value="1"/>
</dbReference>
<dbReference type="SUPFAM" id="SSF52172">
    <property type="entry name" value="CheY-like"/>
    <property type="match status" value="1"/>
</dbReference>
<dbReference type="InterPro" id="IPR011006">
    <property type="entry name" value="CheY-like_superfamily"/>
</dbReference>
<evidence type="ECO:0000256" key="2">
    <source>
        <dbReference type="ARBA" id="ARBA00023125"/>
    </source>
</evidence>
<dbReference type="InterPro" id="IPR001789">
    <property type="entry name" value="Sig_transdc_resp-reg_receiver"/>
</dbReference>
<dbReference type="GeneID" id="93540413"/>
<dbReference type="InterPro" id="IPR058245">
    <property type="entry name" value="NreC/VraR/RcsB-like_REC"/>
</dbReference>
<sequence length="207" mass="22718">MTIKVLVADDHELLRDTLELYFQQSDGVDADFVGDYPSALEKMQGETEYDLVLLDYSMRGMNGLEGLKAALDVAGSNRVALMSGIAPRDVAAEALNLGAAGFVPKTLSAKSLLSAVRFMAEGERYAPIDFLMGEDQTSLANPLAEKLLSREVQVLRRLRAGMSNKEIARELGVTEPTVKLYLKSLFRKINVNNRTQAALFAQENGLF</sequence>
<dbReference type="Gene3D" id="1.10.10.10">
    <property type="entry name" value="Winged helix-like DNA-binding domain superfamily/Winged helix DNA-binding domain"/>
    <property type="match status" value="1"/>
</dbReference>
<dbReference type="SMART" id="SM00421">
    <property type="entry name" value="HTH_LUXR"/>
    <property type="match status" value="1"/>
</dbReference>
<dbReference type="PATRIC" id="fig|35806.4.peg.1565"/>
<reference evidence="6 7" key="1">
    <citation type="submission" date="2015-02" db="EMBL/GenBank/DDBJ databases">
        <title>Genome sequene of Rhodovulum sulfidophilum DSM 2351.</title>
        <authorList>
            <person name="Nagao N."/>
        </authorList>
    </citation>
    <scope>NUCLEOTIDE SEQUENCE [LARGE SCALE GENOMIC DNA]</scope>
    <source>
        <strain evidence="6 7">DSM 2351</strain>
    </source>
</reference>
<keyword evidence="1 3" id="KW-0597">Phosphoprotein</keyword>
<dbReference type="InterPro" id="IPR036388">
    <property type="entry name" value="WH-like_DNA-bd_sf"/>
</dbReference>
<feature type="domain" description="HTH luxR-type" evidence="4">
    <location>
        <begin position="141"/>
        <end position="205"/>
    </location>
</feature>
<name>A0A0D6B0K7_RHOSU</name>
<dbReference type="eggNOG" id="COG2197">
    <property type="taxonomic scope" value="Bacteria"/>
</dbReference>
<evidence type="ECO:0000313" key="6">
    <source>
        <dbReference type="EMBL" id="BAQ68673.1"/>
    </source>
</evidence>
<dbReference type="PRINTS" id="PR00038">
    <property type="entry name" value="HTHLUXR"/>
</dbReference>
<dbReference type="PANTHER" id="PTHR45566">
    <property type="entry name" value="HTH-TYPE TRANSCRIPTIONAL REGULATOR YHJB-RELATED"/>
    <property type="match status" value="1"/>
</dbReference>
<dbReference type="RefSeq" id="WP_237399086.1">
    <property type="nucleotide sequence ID" value="NZ_JAESJD010000086.1"/>
</dbReference>
<keyword evidence="2 6" id="KW-0238">DNA-binding</keyword>
<accession>A0A0D6B0K7</accession>
<dbReference type="GO" id="GO:0006355">
    <property type="term" value="P:regulation of DNA-templated transcription"/>
    <property type="evidence" value="ECO:0007669"/>
    <property type="project" value="InterPro"/>
</dbReference>
<evidence type="ECO:0000259" key="4">
    <source>
        <dbReference type="PROSITE" id="PS50043"/>
    </source>
</evidence>
<evidence type="ECO:0000259" key="5">
    <source>
        <dbReference type="PROSITE" id="PS50110"/>
    </source>
</evidence>
<dbReference type="Proteomes" id="UP000064912">
    <property type="component" value="Chromosome"/>
</dbReference>
<dbReference type="GO" id="GO:0000160">
    <property type="term" value="P:phosphorelay signal transduction system"/>
    <property type="evidence" value="ECO:0007669"/>
    <property type="project" value="InterPro"/>
</dbReference>
<dbReference type="CDD" id="cd06170">
    <property type="entry name" value="LuxR_C_like"/>
    <property type="match status" value="1"/>
</dbReference>
<organism evidence="6 7">
    <name type="scientific">Rhodovulum sulfidophilum</name>
    <name type="common">Rhodobacter sulfidophilus</name>
    <dbReference type="NCBI Taxonomy" id="35806"/>
    <lineage>
        <taxon>Bacteria</taxon>
        <taxon>Pseudomonadati</taxon>
        <taxon>Pseudomonadota</taxon>
        <taxon>Alphaproteobacteria</taxon>
        <taxon>Rhodobacterales</taxon>
        <taxon>Paracoccaceae</taxon>
        <taxon>Rhodovulum</taxon>
    </lineage>
</organism>
<dbReference type="Pfam" id="PF00072">
    <property type="entry name" value="Response_reg"/>
    <property type="match status" value="1"/>
</dbReference>
<dbReference type="Gene3D" id="3.40.50.2300">
    <property type="match status" value="1"/>
</dbReference>
<feature type="domain" description="Response regulatory" evidence="5">
    <location>
        <begin position="4"/>
        <end position="120"/>
    </location>
</feature>
<dbReference type="KEGG" id="rsu:NHU_01515"/>
<gene>
    <name evidence="6" type="ORF">NHU_01515</name>
</gene>
<proteinExistence type="predicted"/>
<feature type="modified residue" description="4-aspartylphosphate" evidence="3">
    <location>
        <position position="55"/>
    </location>
</feature>
<dbReference type="EMBL" id="AP014800">
    <property type="protein sequence ID" value="BAQ68673.1"/>
    <property type="molecule type" value="Genomic_DNA"/>
</dbReference>
<evidence type="ECO:0000313" key="7">
    <source>
        <dbReference type="Proteomes" id="UP000064912"/>
    </source>
</evidence>
<dbReference type="PROSITE" id="PS50043">
    <property type="entry name" value="HTH_LUXR_2"/>
    <property type="match status" value="1"/>
</dbReference>
<dbReference type="PANTHER" id="PTHR45566:SF1">
    <property type="entry name" value="HTH-TYPE TRANSCRIPTIONAL REGULATOR YHJB-RELATED"/>
    <property type="match status" value="1"/>
</dbReference>
<dbReference type="PROSITE" id="PS50110">
    <property type="entry name" value="RESPONSE_REGULATORY"/>
    <property type="match status" value="1"/>
</dbReference>
<dbReference type="CDD" id="cd17535">
    <property type="entry name" value="REC_NarL-like"/>
    <property type="match status" value="1"/>
</dbReference>
<dbReference type="InterPro" id="IPR051015">
    <property type="entry name" value="EvgA-like"/>
</dbReference>
<dbReference type="AlphaFoldDB" id="A0A0D6B0K7"/>
<evidence type="ECO:0000256" key="3">
    <source>
        <dbReference type="PROSITE-ProRule" id="PRU00169"/>
    </source>
</evidence>
<evidence type="ECO:0000256" key="1">
    <source>
        <dbReference type="ARBA" id="ARBA00022553"/>
    </source>
</evidence>
<dbReference type="PROSITE" id="PS00622">
    <property type="entry name" value="HTH_LUXR_1"/>
    <property type="match status" value="1"/>
</dbReference>
<dbReference type="GO" id="GO:0003677">
    <property type="term" value="F:DNA binding"/>
    <property type="evidence" value="ECO:0007669"/>
    <property type="project" value="UniProtKB-KW"/>
</dbReference>
<dbReference type="SMART" id="SM00448">
    <property type="entry name" value="REC"/>
    <property type="match status" value="1"/>
</dbReference>
<protein>
    <submittedName>
        <fullName evidence="6">DNA-binding response regulator, LuxR family protein</fullName>
    </submittedName>
</protein>
<dbReference type="InterPro" id="IPR000792">
    <property type="entry name" value="Tscrpt_reg_LuxR_C"/>
</dbReference>
<dbReference type="InterPro" id="IPR016032">
    <property type="entry name" value="Sig_transdc_resp-reg_C-effctor"/>
</dbReference>
<dbReference type="SUPFAM" id="SSF46894">
    <property type="entry name" value="C-terminal effector domain of the bipartite response regulators"/>
    <property type="match status" value="1"/>
</dbReference>